<reference evidence="1 2" key="1">
    <citation type="submission" date="2023-07" db="EMBL/GenBank/DDBJ databases">
        <title>Comparative genomics of wheat-associated soil bacteria to identify genetic determinants of phenazine resistance.</title>
        <authorList>
            <person name="Mouncey N."/>
        </authorList>
    </citation>
    <scope>NUCLEOTIDE SEQUENCE [LARGE SCALE GENOMIC DNA]</scope>
    <source>
        <strain evidence="1 2">V2I4</strain>
    </source>
</reference>
<protein>
    <submittedName>
        <fullName evidence="1">Glutamine cyclotransferase</fullName>
        <ecNumber evidence="1">2.3.2.5</ecNumber>
    </submittedName>
</protein>
<sequence>MPFIGLRRSVLRGLTVSACLIVFSGLTGMPPAGRMAAPADPMELEAKVLQVLPHDASAFTEGLEVLAGSLYESSGMYRQSWVQKAHLSSGRVSQRVALPPSWFGEGLTLANGGLWQLTWRERTAVFRDSRTLAELRRVTYDGEGWGLCHDRARGRLMMSDGSATLSLRNPQSFGLLGRITVHDRNGPVSGLNELECTGTDVWANVWPTDDIVRVDPGTGRVKATLHIGALPDLPPAARRPGNVNGIAVDPSTHDLLITGKHWPHVYRVRPQPADR</sequence>
<dbReference type="EC" id="2.3.2.5" evidence="1"/>
<dbReference type="InterPro" id="IPR011044">
    <property type="entry name" value="Quino_amine_DH_bsu"/>
</dbReference>
<gene>
    <name evidence="1" type="ORF">QF035_008852</name>
</gene>
<proteinExistence type="predicted"/>
<keyword evidence="1" id="KW-0808">Transferase</keyword>
<dbReference type="Pfam" id="PF05096">
    <property type="entry name" value="Glu_cyclase_2"/>
    <property type="match status" value="1"/>
</dbReference>
<dbReference type="PANTHER" id="PTHR31270">
    <property type="entry name" value="GLUTAMINYL-PEPTIDE CYCLOTRANSFERASE"/>
    <property type="match status" value="1"/>
</dbReference>
<evidence type="ECO:0000313" key="1">
    <source>
        <dbReference type="EMBL" id="MDQ1031270.1"/>
    </source>
</evidence>
<dbReference type="EMBL" id="JAUSZI010000002">
    <property type="protein sequence ID" value="MDQ1031270.1"/>
    <property type="molecule type" value="Genomic_DNA"/>
</dbReference>
<keyword evidence="1" id="KW-0012">Acyltransferase</keyword>
<dbReference type="GO" id="GO:0016603">
    <property type="term" value="F:glutaminyl-peptide cyclotransferase activity"/>
    <property type="evidence" value="ECO:0007669"/>
    <property type="project" value="UniProtKB-EC"/>
</dbReference>
<comment type="caution">
    <text evidence="1">The sequence shown here is derived from an EMBL/GenBank/DDBJ whole genome shotgun (WGS) entry which is preliminary data.</text>
</comment>
<dbReference type="InterPro" id="IPR007788">
    <property type="entry name" value="QCT"/>
</dbReference>
<name>A0ABU0T631_9ACTN</name>
<keyword evidence="2" id="KW-1185">Reference proteome</keyword>
<organism evidence="1 2">
    <name type="scientific">Streptomyces umbrinus</name>
    <dbReference type="NCBI Taxonomy" id="67370"/>
    <lineage>
        <taxon>Bacteria</taxon>
        <taxon>Bacillati</taxon>
        <taxon>Actinomycetota</taxon>
        <taxon>Actinomycetes</taxon>
        <taxon>Kitasatosporales</taxon>
        <taxon>Streptomycetaceae</taxon>
        <taxon>Streptomyces</taxon>
        <taxon>Streptomyces phaeochromogenes group</taxon>
    </lineage>
</organism>
<dbReference type="PANTHER" id="PTHR31270:SF1">
    <property type="entry name" value="GLUTAMINYL-PEPTIDE CYCLOTRANSFERASE"/>
    <property type="match status" value="1"/>
</dbReference>
<accession>A0ABU0T631</accession>
<dbReference type="Proteomes" id="UP001230328">
    <property type="component" value="Unassembled WGS sequence"/>
</dbReference>
<evidence type="ECO:0000313" key="2">
    <source>
        <dbReference type="Proteomes" id="UP001230328"/>
    </source>
</evidence>
<dbReference type="SUPFAM" id="SSF50969">
    <property type="entry name" value="YVTN repeat-like/Quinoprotein amine dehydrogenase"/>
    <property type="match status" value="1"/>
</dbReference>